<dbReference type="InterPro" id="IPR016169">
    <property type="entry name" value="FAD-bd_PCMH_sub2"/>
</dbReference>
<dbReference type="InterPro" id="IPR016166">
    <property type="entry name" value="FAD-bd_PCMH"/>
</dbReference>
<dbReference type="Pfam" id="PF00941">
    <property type="entry name" value="FAD_binding_5"/>
    <property type="match status" value="1"/>
</dbReference>
<keyword evidence="1" id="KW-0274">FAD</keyword>
<feature type="domain" description="FAD-binding PCMH-type" evidence="2">
    <location>
        <begin position="1"/>
        <end position="176"/>
    </location>
</feature>
<dbReference type="InterPro" id="IPR036683">
    <property type="entry name" value="CO_DH_flav_C_dom_sf"/>
</dbReference>
<keyword evidence="4" id="KW-1185">Reference proteome</keyword>
<dbReference type="PANTHER" id="PTHR42659:SF9">
    <property type="entry name" value="XANTHINE DEHYDROGENASE FAD-BINDING SUBUNIT XDHB-RELATED"/>
    <property type="match status" value="1"/>
</dbReference>
<comment type="caution">
    <text evidence="3">The sequence shown here is derived from an EMBL/GenBank/DDBJ whole genome shotgun (WGS) entry which is preliminary data.</text>
</comment>
<evidence type="ECO:0000313" key="3">
    <source>
        <dbReference type="EMBL" id="MFC3108707.1"/>
    </source>
</evidence>
<gene>
    <name evidence="3" type="ORF">ACFOFO_12165</name>
</gene>
<dbReference type="InterPro" id="IPR051312">
    <property type="entry name" value="Diverse_Substr_Oxidored"/>
</dbReference>
<evidence type="ECO:0000313" key="4">
    <source>
        <dbReference type="Proteomes" id="UP001595530"/>
    </source>
</evidence>
<dbReference type="PROSITE" id="PS51387">
    <property type="entry name" value="FAD_PCMH"/>
    <property type="match status" value="1"/>
</dbReference>
<dbReference type="SUPFAM" id="SSF56176">
    <property type="entry name" value="FAD-binding/transporter-associated domain-like"/>
    <property type="match status" value="1"/>
</dbReference>
<dbReference type="InterPro" id="IPR005107">
    <property type="entry name" value="CO_DH_flav_C"/>
</dbReference>
<dbReference type="SUPFAM" id="SSF55447">
    <property type="entry name" value="CO dehydrogenase flavoprotein C-terminal domain-like"/>
    <property type="match status" value="1"/>
</dbReference>
<dbReference type="PANTHER" id="PTHR42659">
    <property type="entry name" value="XANTHINE DEHYDROGENASE SUBUNIT C-RELATED"/>
    <property type="match status" value="1"/>
</dbReference>
<sequence>MRDFEYFEPVTLDDAVALLQSCKGETSLIAGGTDLLVQMKEHVRQPDHVINIKKIPGMDELDYDERTGLRIGALTTTRAVETSAVVQQHFAGLCRATTDFASIQVRNRATVVGNICRASPSADTLPPLIADGATLQIRGPDGDRVVALEDFFTGPGKTALGSDEIVTHLMVPPPPPHTGKVYIKHGRRIAMELATVGVAVSLTMEGNICRKVRIVLAAVAATPLRAIHAEILLRDQPINDQVIAAAALAAMDESRPISDVRGSAGYRREMVSVLTRRAIAQAIKEAQ</sequence>
<dbReference type="InterPro" id="IPR016167">
    <property type="entry name" value="FAD-bd_PCMH_sub1"/>
</dbReference>
<dbReference type="Gene3D" id="3.30.465.10">
    <property type="match status" value="1"/>
</dbReference>
<dbReference type="Gene3D" id="3.30.43.10">
    <property type="entry name" value="Uridine Diphospho-n-acetylenolpyruvylglucosamine Reductase, domain 2"/>
    <property type="match status" value="1"/>
</dbReference>
<dbReference type="Pfam" id="PF03450">
    <property type="entry name" value="CO_deh_flav_C"/>
    <property type="match status" value="1"/>
</dbReference>
<accession>A0ABV7F4H2</accession>
<evidence type="ECO:0000259" key="2">
    <source>
        <dbReference type="PROSITE" id="PS51387"/>
    </source>
</evidence>
<dbReference type="SMART" id="SM01092">
    <property type="entry name" value="CO_deh_flav_C"/>
    <property type="match status" value="1"/>
</dbReference>
<evidence type="ECO:0000256" key="1">
    <source>
        <dbReference type="ARBA" id="ARBA00022827"/>
    </source>
</evidence>
<dbReference type="InterPro" id="IPR036318">
    <property type="entry name" value="FAD-bd_PCMH-like_sf"/>
</dbReference>
<keyword evidence="1" id="KW-0285">Flavoprotein</keyword>
<dbReference type="Gene3D" id="3.30.390.50">
    <property type="entry name" value="CO dehydrogenase flavoprotein, C-terminal domain"/>
    <property type="match status" value="1"/>
</dbReference>
<proteinExistence type="predicted"/>
<name>A0ABV7F4H2_9BURK</name>
<dbReference type="RefSeq" id="WP_390323280.1">
    <property type="nucleotide sequence ID" value="NZ_JBHRTP010000036.1"/>
</dbReference>
<protein>
    <submittedName>
        <fullName evidence="3">FAD binding domain-containing protein</fullName>
    </submittedName>
</protein>
<dbReference type="Proteomes" id="UP001595530">
    <property type="component" value="Unassembled WGS sequence"/>
</dbReference>
<organism evidence="3 4">
    <name type="scientific">Undibacterium arcticum</name>
    <dbReference type="NCBI Taxonomy" id="1762892"/>
    <lineage>
        <taxon>Bacteria</taxon>
        <taxon>Pseudomonadati</taxon>
        <taxon>Pseudomonadota</taxon>
        <taxon>Betaproteobacteria</taxon>
        <taxon>Burkholderiales</taxon>
        <taxon>Oxalobacteraceae</taxon>
        <taxon>Undibacterium</taxon>
    </lineage>
</organism>
<dbReference type="EMBL" id="JBHRTP010000036">
    <property type="protein sequence ID" value="MFC3108707.1"/>
    <property type="molecule type" value="Genomic_DNA"/>
</dbReference>
<reference evidence="4" key="1">
    <citation type="journal article" date="2019" name="Int. J. Syst. Evol. Microbiol.">
        <title>The Global Catalogue of Microorganisms (GCM) 10K type strain sequencing project: providing services to taxonomists for standard genome sequencing and annotation.</title>
        <authorList>
            <consortium name="The Broad Institute Genomics Platform"/>
            <consortium name="The Broad Institute Genome Sequencing Center for Infectious Disease"/>
            <person name="Wu L."/>
            <person name="Ma J."/>
        </authorList>
    </citation>
    <scope>NUCLEOTIDE SEQUENCE [LARGE SCALE GENOMIC DNA]</scope>
    <source>
        <strain evidence="4">KCTC 42986</strain>
    </source>
</reference>
<dbReference type="InterPro" id="IPR002346">
    <property type="entry name" value="Mopterin_DH_FAD-bd"/>
</dbReference>